<feature type="compositionally biased region" description="Basic and acidic residues" evidence="5">
    <location>
        <begin position="125"/>
        <end position="141"/>
    </location>
</feature>
<feature type="region of interest" description="Disordered" evidence="5">
    <location>
        <begin position="117"/>
        <end position="141"/>
    </location>
</feature>
<comment type="similarity">
    <text evidence="1">Belongs to the bacterial ribosomal protein bL17 family.</text>
</comment>
<dbReference type="GO" id="GO:0022625">
    <property type="term" value="C:cytosolic large ribosomal subunit"/>
    <property type="evidence" value="ECO:0007669"/>
    <property type="project" value="TreeGrafter"/>
</dbReference>
<dbReference type="PANTHER" id="PTHR14413:SF16">
    <property type="entry name" value="LARGE RIBOSOMAL SUBUNIT PROTEIN BL17M"/>
    <property type="match status" value="1"/>
</dbReference>
<dbReference type="GO" id="GO:0006412">
    <property type="term" value="P:translation"/>
    <property type="evidence" value="ECO:0007669"/>
    <property type="project" value="InterPro"/>
</dbReference>
<protein>
    <recommendedName>
        <fullName evidence="4">50S ribosomal protein L17</fullName>
    </recommendedName>
</protein>
<evidence type="ECO:0000313" key="6">
    <source>
        <dbReference type="EMBL" id="OGM30271.1"/>
    </source>
</evidence>
<dbReference type="SUPFAM" id="SSF64263">
    <property type="entry name" value="Prokaryotic ribosomal protein L17"/>
    <property type="match status" value="1"/>
</dbReference>
<dbReference type="Pfam" id="PF01196">
    <property type="entry name" value="Ribosomal_L17"/>
    <property type="match status" value="1"/>
</dbReference>
<keyword evidence="2" id="KW-0689">Ribosomal protein</keyword>
<dbReference type="STRING" id="1802500.A2801_01335"/>
<dbReference type="PANTHER" id="PTHR14413">
    <property type="entry name" value="RIBOSOMAL PROTEIN L17"/>
    <property type="match status" value="1"/>
</dbReference>
<evidence type="ECO:0000313" key="7">
    <source>
        <dbReference type="Proteomes" id="UP000177263"/>
    </source>
</evidence>
<reference evidence="6 7" key="1">
    <citation type="journal article" date="2016" name="Nat. Commun.">
        <title>Thousands of microbial genomes shed light on interconnected biogeochemical processes in an aquifer system.</title>
        <authorList>
            <person name="Anantharaman K."/>
            <person name="Brown C.T."/>
            <person name="Hug L.A."/>
            <person name="Sharon I."/>
            <person name="Castelle C.J."/>
            <person name="Probst A.J."/>
            <person name="Thomas B.C."/>
            <person name="Singh A."/>
            <person name="Wilkins M.J."/>
            <person name="Karaoz U."/>
            <person name="Brodie E.L."/>
            <person name="Williams K.H."/>
            <person name="Hubbard S.S."/>
            <person name="Banfield J.F."/>
        </authorList>
    </citation>
    <scope>NUCLEOTIDE SEQUENCE [LARGE SCALE GENOMIC DNA]</scope>
</reference>
<organism evidence="6 7">
    <name type="scientific">Candidatus Woesebacteria bacterium RIFCSPHIGHO2_01_FULL_41_10</name>
    <dbReference type="NCBI Taxonomy" id="1802500"/>
    <lineage>
        <taxon>Bacteria</taxon>
        <taxon>Candidatus Woeseibacteriota</taxon>
    </lineage>
</organism>
<evidence type="ECO:0000256" key="1">
    <source>
        <dbReference type="ARBA" id="ARBA00008777"/>
    </source>
</evidence>
<gene>
    <name evidence="6" type="ORF">A2801_01335</name>
</gene>
<name>A0A1F7YSJ5_9BACT</name>
<dbReference type="GO" id="GO:0003735">
    <property type="term" value="F:structural constituent of ribosome"/>
    <property type="evidence" value="ECO:0007669"/>
    <property type="project" value="InterPro"/>
</dbReference>
<comment type="caution">
    <text evidence="6">The sequence shown here is derived from an EMBL/GenBank/DDBJ whole genome shotgun (WGS) entry which is preliminary data.</text>
</comment>
<evidence type="ECO:0000256" key="3">
    <source>
        <dbReference type="ARBA" id="ARBA00023274"/>
    </source>
</evidence>
<proteinExistence type="inferred from homology"/>
<dbReference type="Proteomes" id="UP000177263">
    <property type="component" value="Unassembled WGS sequence"/>
</dbReference>
<sequence length="141" mass="15834">MRKRVFGKKLGRNTNTREALFRSLIRSMVEYGSISTTKAKATAISPEIDKMMRYLRTDTVSNKRAVLALLGNDRVTTDKLYERYLSIAKGRSSGFTKTKWLPSRKGDNASMVKIEWSGAPAQGEAAEKKSEKKGSIKEVKK</sequence>
<dbReference type="EMBL" id="MGGM01000002">
    <property type="protein sequence ID" value="OGM30271.1"/>
    <property type="molecule type" value="Genomic_DNA"/>
</dbReference>
<dbReference type="InterPro" id="IPR036373">
    <property type="entry name" value="Ribosomal_bL17_sf"/>
</dbReference>
<evidence type="ECO:0000256" key="2">
    <source>
        <dbReference type="ARBA" id="ARBA00022980"/>
    </source>
</evidence>
<dbReference type="AlphaFoldDB" id="A0A1F7YSJ5"/>
<evidence type="ECO:0000256" key="5">
    <source>
        <dbReference type="SAM" id="MobiDB-lite"/>
    </source>
</evidence>
<keyword evidence="3" id="KW-0687">Ribonucleoprotein</keyword>
<dbReference type="Gene3D" id="3.90.1030.10">
    <property type="entry name" value="Ribosomal protein L17"/>
    <property type="match status" value="1"/>
</dbReference>
<accession>A0A1F7YSJ5</accession>
<dbReference type="InterPro" id="IPR000456">
    <property type="entry name" value="Ribosomal_bL17"/>
</dbReference>
<evidence type="ECO:0000256" key="4">
    <source>
        <dbReference type="ARBA" id="ARBA00035494"/>
    </source>
</evidence>